<dbReference type="GO" id="GO:0050661">
    <property type="term" value="F:NADP binding"/>
    <property type="evidence" value="ECO:0007669"/>
    <property type="project" value="UniProtKB-UniRule"/>
</dbReference>
<dbReference type="InterPro" id="IPR011182">
    <property type="entry name" value="L-Asp_DH"/>
</dbReference>
<dbReference type="GO" id="GO:0033735">
    <property type="term" value="F:aspartate dehydrogenase [NAD(P)+] activity"/>
    <property type="evidence" value="ECO:0007669"/>
    <property type="project" value="UniProtKB-EC"/>
</dbReference>
<dbReference type="GO" id="GO:0051287">
    <property type="term" value="F:NAD binding"/>
    <property type="evidence" value="ECO:0007669"/>
    <property type="project" value="UniProtKB-UniRule"/>
</dbReference>
<dbReference type="Gene3D" id="3.40.50.720">
    <property type="entry name" value="NAD(P)-binding Rossmann-like Domain"/>
    <property type="match status" value="1"/>
</dbReference>
<dbReference type="InterPro" id="IPR020626">
    <property type="entry name" value="Asp_DH_prok"/>
</dbReference>
<reference evidence="9 10" key="1">
    <citation type="submission" date="2016-08" db="EMBL/GenBank/DDBJ databases">
        <title>Complete genome sequence of Fictibacillus arsenicus G25-54, a strain with toxicity to nematodes and a potential arsenic-resistance activity.</title>
        <authorList>
            <person name="Zheng Z."/>
        </authorList>
    </citation>
    <scope>NUCLEOTIDE SEQUENCE [LARGE SCALE GENOMIC DNA]</scope>
    <source>
        <strain evidence="9 10">G25-54</strain>
    </source>
</reference>
<evidence type="ECO:0000256" key="5">
    <source>
        <dbReference type="ARBA" id="ARBA00023027"/>
    </source>
</evidence>
<dbReference type="PANTHER" id="PTHR31873">
    <property type="entry name" value="L-ASPARTATE DEHYDROGENASE-RELATED"/>
    <property type="match status" value="1"/>
</dbReference>
<feature type="binding site" evidence="6">
    <location>
        <position position="189"/>
    </location>
    <ligand>
        <name>NAD(+)</name>
        <dbReference type="ChEBI" id="CHEBI:57540"/>
    </ligand>
</feature>
<comment type="function">
    <text evidence="6">Specifically catalyzes the NAD or NADP-dependent dehydrogenation of L-aspartate to iminoaspartate.</text>
</comment>
<sequence length="268" mass="28823">MLKVGLIGYGAIGKDLATYFDREHGLNAKITGILVRSPEKISIPPNERCVITNEEDTFFSLGLDVVVEAAGHQSVQQYGVMALAKGAHLVIVSVGALTDDELFSSLKEAAVASKKQLIIPSAAIAGLDRINAASNHTLEEVKLVSRKPPRAWYGTFVEEKVDLKTIKEPFCVFDGYARESAKLFPESVNVSAALSLAGMGFDQTKVQVFVDPTIEKNSHEVTAKGHFGEVSVKVQNTPLLDNPKSSYIVSMSIVKALKNLSAPVVIGV</sequence>
<dbReference type="SUPFAM" id="SSF55347">
    <property type="entry name" value="Glyceraldehyde-3-phosphate dehydrogenase-like, C-terminal domain"/>
    <property type="match status" value="1"/>
</dbReference>
<evidence type="ECO:0000256" key="2">
    <source>
        <dbReference type="ARBA" id="ARBA00022642"/>
    </source>
</evidence>
<dbReference type="Pfam" id="PF01958">
    <property type="entry name" value="Asp_DH_C"/>
    <property type="match status" value="1"/>
</dbReference>
<dbReference type="RefSeq" id="WP_066293184.1">
    <property type="nucleotide sequence ID" value="NZ_CP016761.1"/>
</dbReference>
<dbReference type="PIRSF" id="PIRSF005227">
    <property type="entry name" value="Asp_dh_NAD_syn"/>
    <property type="match status" value="1"/>
</dbReference>
<dbReference type="Proteomes" id="UP000077412">
    <property type="component" value="Chromosome"/>
</dbReference>
<comment type="pathway">
    <text evidence="6">Cofactor biosynthesis; NAD(+) biosynthesis; iminoaspartate from L-aspartate (dehydrogenase route): step 1/1.</text>
</comment>
<name>A0A1B1Z8N9_9BACL</name>
<gene>
    <name evidence="6" type="primary">nadX</name>
    <name evidence="9" type="ORF">ABE41_017590</name>
</gene>
<dbReference type="OrthoDB" id="1906017at2"/>
<dbReference type="GO" id="GO:0009435">
    <property type="term" value="P:NAD+ biosynthetic process"/>
    <property type="evidence" value="ECO:0007669"/>
    <property type="project" value="UniProtKB-UniRule"/>
</dbReference>
<keyword evidence="4 6" id="KW-0560">Oxidoreductase</keyword>
<evidence type="ECO:0000256" key="3">
    <source>
        <dbReference type="ARBA" id="ARBA00022857"/>
    </source>
</evidence>
<evidence type="ECO:0000259" key="8">
    <source>
        <dbReference type="Pfam" id="PF03447"/>
    </source>
</evidence>
<protein>
    <recommendedName>
        <fullName evidence="6">L-aspartate dehydrogenase</fullName>
        <ecNumber evidence="6">1.4.1.21</ecNumber>
    </recommendedName>
</protein>
<dbReference type="EC" id="1.4.1.21" evidence="6"/>
<dbReference type="Pfam" id="PF03447">
    <property type="entry name" value="NAD_binding_3"/>
    <property type="match status" value="1"/>
</dbReference>
<feature type="domain" description="Aspartate/homoserine dehydrogenase NAD-binding" evidence="8">
    <location>
        <begin position="8"/>
        <end position="119"/>
    </location>
</feature>
<keyword evidence="3 6" id="KW-0521">NADP</keyword>
<dbReference type="STRING" id="255247.ABE41_017590"/>
<feature type="active site" evidence="6">
    <location>
        <position position="219"/>
    </location>
</feature>
<accession>A0A1B1Z8N9</accession>
<dbReference type="InterPro" id="IPR036291">
    <property type="entry name" value="NAD(P)-bd_dom_sf"/>
</dbReference>
<dbReference type="AlphaFoldDB" id="A0A1B1Z8N9"/>
<evidence type="ECO:0000259" key="7">
    <source>
        <dbReference type="Pfam" id="PF01958"/>
    </source>
</evidence>
<dbReference type="InterPro" id="IPR005106">
    <property type="entry name" value="Asp/hSer_DH_NAD-bd"/>
</dbReference>
<evidence type="ECO:0000256" key="6">
    <source>
        <dbReference type="HAMAP-Rule" id="MF_01265"/>
    </source>
</evidence>
<dbReference type="Gene3D" id="3.30.360.10">
    <property type="entry name" value="Dihydrodipicolinate Reductase, domain 2"/>
    <property type="match status" value="1"/>
</dbReference>
<dbReference type="SUPFAM" id="SSF51735">
    <property type="entry name" value="NAD(P)-binding Rossmann-fold domains"/>
    <property type="match status" value="1"/>
</dbReference>
<keyword evidence="10" id="KW-1185">Reference proteome</keyword>
<comment type="similarity">
    <text evidence="1 6">Belongs to the L-aspartate dehydrogenase family.</text>
</comment>
<dbReference type="PANTHER" id="PTHR31873:SF6">
    <property type="entry name" value="ASPARTATE DEHYDROGENASE DOMAIN-CONTAINING PROTEIN"/>
    <property type="match status" value="1"/>
</dbReference>
<evidence type="ECO:0000313" key="10">
    <source>
        <dbReference type="Proteomes" id="UP000077412"/>
    </source>
</evidence>
<dbReference type="UniPathway" id="UPA00253">
    <property type="reaction ID" value="UER00456"/>
</dbReference>
<dbReference type="NCBIfam" id="NF009828">
    <property type="entry name" value="PRK13303.1-3"/>
    <property type="match status" value="1"/>
</dbReference>
<evidence type="ECO:0000256" key="1">
    <source>
        <dbReference type="ARBA" id="ARBA00008331"/>
    </source>
</evidence>
<organism evidence="9 10">
    <name type="scientific">Fictibacillus arsenicus</name>
    <dbReference type="NCBI Taxonomy" id="255247"/>
    <lineage>
        <taxon>Bacteria</taxon>
        <taxon>Bacillati</taxon>
        <taxon>Bacillota</taxon>
        <taxon>Bacilli</taxon>
        <taxon>Bacillales</taxon>
        <taxon>Fictibacillaceae</taxon>
        <taxon>Fictibacillus</taxon>
    </lineage>
</organism>
<comment type="catalytic activity">
    <reaction evidence="6">
        <text>L-aspartate + NADP(+) + H2O = oxaloacetate + NH4(+) + NADPH + H(+)</text>
        <dbReference type="Rhea" id="RHEA:11784"/>
        <dbReference type="ChEBI" id="CHEBI:15377"/>
        <dbReference type="ChEBI" id="CHEBI:15378"/>
        <dbReference type="ChEBI" id="CHEBI:16452"/>
        <dbReference type="ChEBI" id="CHEBI:28938"/>
        <dbReference type="ChEBI" id="CHEBI:29991"/>
        <dbReference type="ChEBI" id="CHEBI:57783"/>
        <dbReference type="ChEBI" id="CHEBI:58349"/>
        <dbReference type="EC" id="1.4.1.21"/>
    </reaction>
</comment>
<keyword evidence="5 6" id="KW-0520">NAD</keyword>
<dbReference type="InterPro" id="IPR002811">
    <property type="entry name" value="Asp_DH"/>
</dbReference>
<proteinExistence type="inferred from homology"/>
<comment type="miscellaneous">
    <text evidence="6">The iminoaspartate product is unstable in aqueous solution and can decompose to oxaloacetate and ammonia.</text>
</comment>
<dbReference type="EMBL" id="CP016761">
    <property type="protein sequence ID" value="ANX13827.1"/>
    <property type="molecule type" value="Genomic_DNA"/>
</dbReference>
<feature type="binding site" evidence="6">
    <location>
        <position position="123"/>
    </location>
    <ligand>
        <name>NAD(+)</name>
        <dbReference type="ChEBI" id="CHEBI:57540"/>
    </ligand>
</feature>
<keyword evidence="2 6" id="KW-0662">Pyridine nucleotide biosynthesis</keyword>
<evidence type="ECO:0000313" key="9">
    <source>
        <dbReference type="EMBL" id="ANX13827.1"/>
    </source>
</evidence>
<dbReference type="KEGG" id="far:ABE41_017590"/>
<dbReference type="GO" id="GO:0016639">
    <property type="term" value="F:oxidoreductase activity, acting on the CH-NH2 group of donors, NAD or NADP as acceptor"/>
    <property type="evidence" value="ECO:0007669"/>
    <property type="project" value="UniProtKB-UniRule"/>
</dbReference>
<comment type="catalytic activity">
    <reaction evidence="6">
        <text>L-aspartate + NAD(+) + H2O = oxaloacetate + NH4(+) + NADH + H(+)</text>
        <dbReference type="Rhea" id="RHEA:11788"/>
        <dbReference type="ChEBI" id="CHEBI:15377"/>
        <dbReference type="ChEBI" id="CHEBI:15378"/>
        <dbReference type="ChEBI" id="CHEBI:16452"/>
        <dbReference type="ChEBI" id="CHEBI:28938"/>
        <dbReference type="ChEBI" id="CHEBI:29991"/>
        <dbReference type="ChEBI" id="CHEBI:57540"/>
        <dbReference type="ChEBI" id="CHEBI:57945"/>
        <dbReference type="EC" id="1.4.1.21"/>
    </reaction>
</comment>
<dbReference type="HAMAP" id="MF_01265">
    <property type="entry name" value="NadX"/>
    <property type="match status" value="1"/>
</dbReference>
<evidence type="ECO:0000256" key="4">
    <source>
        <dbReference type="ARBA" id="ARBA00023002"/>
    </source>
</evidence>
<feature type="domain" description="Aspartate dehydrogenase" evidence="7">
    <location>
        <begin position="166"/>
        <end position="254"/>
    </location>
</feature>